<dbReference type="EMBL" id="JAENIL010000031">
    <property type="protein sequence ID" value="MBK1878489.1"/>
    <property type="molecule type" value="Genomic_DNA"/>
</dbReference>
<feature type="domain" description="Alpha-L-rhamnosidase C-terminal" evidence="7">
    <location>
        <begin position="723"/>
        <end position="798"/>
    </location>
</feature>
<dbReference type="PANTHER" id="PTHR33307:SF6">
    <property type="entry name" value="ALPHA-RHAMNOSIDASE (EUROFUNG)-RELATED"/>
    <property type="match status" value="1"/>
</dbReference>
<evidence type="ECO:0000259" key="6">
    <source>
        <dbReference type="Pfam" id="PF17389"/>
    </source>
</evidence>
<dbReference type="InterPro" id="IPR016007">
    <property type="entry name" value="Alpha_rhamnosid"/>
</dbReference>
<dbReference type="Pfam" id="PF17389">
    <property type="entry name" value="Bac_rhamnosid6H"/>
    <property type="match status" value="1"/>
</dbReference>
<dbReference type="GO" id="GO:0005975">
    <property type="term" value="P:carbohydrate metabolic process"/>
    <property type="evidence" value="ECO:0007669"/>
    <property type="project" value="InterPro"/>
</dbReference>
<dbReference type="Pfam" id="PF08531">
    <property type="entry name" value="Bac_rhamnosid_N"/>
    <property type="match status" value="1"/>
</dbReference>
<keyword evidence="9" id="KW-1185">Reference proteome</keyword>
<feature type="domain" description="Alpha-L-rhamnosidase concanavalin-like" evidence="4">
    <location>
        <begin position="304"/>
        <end position="388"/>
    </location>
</feature>
<dbReference type="RefSeq" id="WP_200356701.1">
    <property type="nucleotide sequence ID" value="NZ_JAENIL010000031.1"/>
</dbReference>
<dbReference type="Gene3D" id="2.60.120.260">
    <property type="entry name" value="Galactose-binding domain-like"/>
    <property type="match status" value="2"/>
</dbReference>
<dbReference type="InterPro" id="IPR008902">
    <property type="entry name" value="Rhamnosid_concanavalin"/>
</dbReference>
<dbReference type="Pfam" id="PF25788">
    <property type="entry name" value="Ig_Rha78A_N"/>
    <property type="match status" value="1"/>
</dbReference>
<name>A0A934S015_9BACT</name>
<dbReference type="InterPro" id="IPR012341">
    <property type="entry name" value="6hp_glycosidase-like_sf"/>
</dbReference>
<dbReference type="InterPro" id="IPR013737">
    <property type="entry name" value="Bac_rhamnosid_N"/>
</dbReference>
<sequence length="844" mass="94979">MEKLSCDEGDLWDSGVVISNQSSQIEYSGTPLRSRQRCFWKLMTWDDNGYLSSWSEPASWTMGLLKSDDWSGQWISMQQTSLQERKTEFGSDGKEEADHFFECRNSPLLRKSFSIGGTVKTAQLSICGLGFHELFLNGQKVGDHVLDPALSSYHRNAHYVTHEIGPLLVAGENVLGVQLANGIYNQGHPDAWEFHNAPWKAFPQMLLQLDIEFEDGRQERVVSDTSWKVSKGPILWDQLRMGVLYDARREIANWNEPGYDDSAWESAIEREGIEGRLSSQMSEPIKIMDTLKPISISESEASYEIDFGQNIAGWVQLALTGPRGTEITIKHGDHDLVYADPLQTSTYIMKGEGKEVWEPRFSFYGFRKIKVSGLASPPTHDTFTAKVTHTAFDQRGGFSSSNEILNALVERTRWSYIGNFVGIPTDCPHREKNGWTGDAQVAAEIGLLYYGTEAAYTRWIQDVAATKREDGKLPCIVPTGTWGYDTLDGPAWEIAYLMIPWHLYEYRGDKRILETHYQGFKHWLDWYRYHPSANQGQIIHYGIGDWVPIEQETPIEVTSTAYYFAATKRLAAIAKRLGKQNDQEEYENLSEEIKQAFVKAFFDSDTGRISNGSQTAMSCALYHGLLTAEQSSTVANVLVNSIRESDHRLNCGFLGSKYLLRALCDYGYADDAFKLVTNDHAPGWASMIASGNTTLWESFKSEESDNHIFLGDVVAWFISYLAGIRHDPKRPGFQPFIISPEIVDGLDAASGYHISPYGRIESSWKRTNKQIALNVTVPFNSQARIELPANQEATILQQDEQTTGDSSRLQFLGFEEGKAVYLASSGTFKFEATLPSRKQTASLA</sequence>
<dbReference type="Gene3D" id="1.50.10.10">
    <property type="match status" value="1"/>
</dbReference>
<keyword evidence="3 8" id="KW-0378">Hydrolase</keyword>
<proteinExistence type="predicted"/>
<evidence type="ECO:0000256" key="2">
    <source>
        <dbReference type="ARBA" id="ARBA00012652"/>
    </source>
</evidence>
<accession>A0A934S015</accession>
<evidence type="ECO:0000313" key="8">
    <source>
        <dbReference type="EMBL" id="MBK1878489.1"/>
    </source>
</evidence>
<organism evidence="8 9">
    <name type="scientific">Pelagicoccus mobilis</name>
    <dbReference type="NCBI Taxonomy" id="415221"/>
    <lineage>
        <taxon>Bacteria</taxon>
        <taxon>Pseudomonadati</taxon>
        <taxon>Verrucomicrobiota</taxon>
        <taxon>Opitutia</taxon>
        <taxon>Puniceicoccales</taxon>
        <taxon>Pelagicoccaceae</taxon>
        <taxon>Pelagicoccus</taxon>
    </lineage>
</organism>
<dbReference type="PANTHER" id="PTHR33307">
    <property type="entry name" value="ALPHA-RHAMNOSIDASE (EUROFUNG)"/>
    <property type="match status" value="1"/>
</dbReference>
<evidence type="ECO:0000259" key="4">
    <source>
        <dbReference type="Pfam" id="PF05592"/>
    </source>
</evidence>
<feature type="domain" description="Alpha-L-rhamnosidase six-hairpin glycosidase" evidence="6">
    <location>
        <begin position="394"/>
        <end position="720"/>
    </location>
</feature>
<dbReference type="PIRSF" id="PIRSF010631">
    <property type="entry name" value="A-rhamnsds"/>
    <property type="match status" value="1"/>
</dbReference>
<dbReference type="AlphaFoldDB" id="A0A934S015"/>
<dbReference type="Pfam" id="PF05592">
    <property type="entry name" value="Bac_rhamnosid"/>
    <property type="match status" value="1"/>
</dbReference>
<dbReference type="Gene3D" id="2.60.420.10">
    <property type="entry name" value="Maltose phosphorylase, domain 3"/>
    <property type="match status" value="1"/>
</dbReference>
<reference evidence="8" key="1">
    <citation type="submission" date="2021-01" db="EMBL/GenBank/DDBJ databases">
        <title>Modified the classification status of verrucomicrobia.</title>
        <authorList>
            <person name="Feng X."/>
        </authorList>
    </citation>
    <scope>NUCLEOTIDE SEQUENCE</scope>
    <source>
        <strain evidence="8">KCTC 13126</strain>
    </source>
</reference>
<gene>
    <name evidence="8" type="ORF">JIN87_16530</name>
</gene>
<evidence type="ECO:0000259" key="5">
    <source>
        <dbReference type="Pfam" id="PF08531"/>
    </source>
</evidence>
<feature type="domain" description="Bacterial alpha-L-rhamnosidase N-terminal" evidence="5">
    <location>
        <begin position="118"/>
        <end position="288"/>
    </location>
</feature>
<dbReference type="Gene3D" id="2.60.40.10">
    <property type="entry name" value="Immunoglobulins"/>
    <property type="match status" value="1"/>
</dbReference>
<dbReference type="InterPro" id="IPR035398">
    <property type="entry name" value="Bac_rhamnosid_C"/>
</dbReference>
<evidence type="ECO:0000259" key="7">
    <source>
        <dbReference type="Pfam" id="PF17390"/>
    </source>
</evidence>
<comment type="catalytic activity">
    <reaction evidence="1">
        <text>Hydrolysis of terminal non-reducing alpha-L-rhamnose residues in alpha-L-rhamnosides.</text>
        <dbReference type="EC" id="3.2.1.40"/>
    </reaction>
</comment>
<dbReference type="SUPFAM" id="SSF48208">
    <property type="entry name" value="Six-hairpin glycosidases"/>
    <property type="match status" value="1"/>
</dbReference>
<protein>
    <recommendedName>
        <fullName evidence="2">alpha-L-rhamnosidase</fullName>
        <ecNumber evidence="2">3.2.1.40</ecNumber>
    </recommendedName>
</protein>
<comment type="caution">
    <text evidence="8">The sequence shown here is derived from an EMBL/GenBank/DDBJ whole genome shotgun (WGS) entry which is preliminary data.</text>
</comment>
<dbReference type="Proteomes" id="UP000617628">
    <property type="component" value="Unassembled WGS sequence"/>
</dbReference>
<evidence type="ECO:0000256" key="3">
    <source>
        <dbReference type="ARBA" id="ARBA00022801"/>
    </source>
</evidence>
<evidence type="ECO:0000313" key="9">
    <source>
        <dbReference type="Proteomes" id="UP000617628"/>
    </source>
</evidence>
<evidence type="ECO:0000256" key="1">
    <source>
        <dbReference type="ARBA" id="ARBA00001445"/>
    </source>
</evidence>
<dbReference type="EC" id="3.2.1.40" evidence="2"/>
<dbReference type="InterPro" id="IPR013783">
    <property type="entry name" value="Ig-like_fold"/>
</dbReference>
<dbReference type="GO" id="GO:0030596">
    <property type="term" value="F:alpha-L-rhamnosidase activity"/>
    <property type="evidence" value="ECO:0007669"/>
    <property type="project" value="UniProtKB-EC"/>
</dbReference>
<dbReference type="Pfam" id="PF17390">
    <property type="entry name" value="Bac_rhamnosid_C"/>
    <property type="match status" value="1"/>
</dbReference>
<dbReference type="InterPro" id="IPR035396">
    <property type="entry name" value="Bac_rhamnosid6H"/>
</dbReference>
<dbReference type="InterPro" id="IPR008928">
    <property type="entry name" value="6-hairpin_glycosidase_sf"/>
</dbReference>